<feature type="compositionally biased region" description="Acidic residues" evidence="1">
    <location>
        <begin position="1"/>
        <end position="12"/>
    </location>
</feature>
<organism evidence="2 3">
    <name type="scientific">Paralvinella palmiformis</name>
    <dbReference type="NCBI Taxonomy" id="53620"/>
    <lineage>
        <taxon>Eukaryota</taxon>
        <taxon>Metazoa</taxon>
        <taxon>Spiralia</taxon>
        <taxon>Lophotrochozoa</taxon>
        <taxon>Annelida</taxon>
        <taxon>Polychaeta</taxon>
        <taxon>Sedentaria</taxon>
        <taxon>Canalipalpata</taxon>
        <taxon>Terebellida</taxon>
        <taxon>Terebelliformia</taxon>
        <taxon>Alvinellidae</taxon>
        <taxon>Paralvinella</taxon>
    </lineage>
</organism>
<sequence>PWFIEPEEEPDEDGRSSTDSITPVEYDAMATDPVSGKLYEYSTKTHARRWVKDKASIDKLTNDRFSITLHK</sequence>
<keyword evidence="3" id="KW-1185">Reference proteome</keyword>
<accession>A0AAD9JRK7</accession>
<reference evidence="2" key="1">
    <citation type="journal article" date="2023" name="Mol. Biol. Evol.">
        <title>Third-Generation Sequencing Reveals the Adaptive Role of the Epigenome in Three Deep-Sea Polychaetes.</title>
        <authorList>
            <person name="Perez M."/>
            <person name="Aroh O."/>
            <person name="Sun Y."/>
            <person name="Lan Y."/>
            <person name="Juniper S.K."/>
            <person name="Young C.R."/>
            <person name="Angers B."/>
            <person name="Qian P.Y."/>
        </authorList>
    </citation>
    <scope>NUCLEOTIDE SEQUENCE</scope>
    <source>
        <strain evidence="2">P08H-3</strain>
    </source>
</reference>
<comment type="caution">
    <text evidence="2">The sequence shown here is derived from an EMBL/GenBank/DDBJ whole genome shotgun (WGS) entry which is preliminary data.</text>
</comment>
<gene>
    <name evidence="2" type="ORF">LSH36_178g06054</name>
</gene>
<evidence type="ECO:0000313" key="2">
    <source>
        <dbReference type="EMBL" id="KAK2158073.1"/>
    </source>
</evidence>
<protein>
    <submittedName>
        <fullName evidence="2">Uncharacterized protein</fullName>
    </submittedName>
</protein>
<name>A0AAD9JRK7_9ANNE</name>
<dbReference type="AlphaFoldDB" id="A0AAD9JRK7"/>
<proteinExistence type="predicted"/>
<dbReference type="Proteomes" id="UP001208570">
    <property type="component" value="Unassembled WGS sequence"/>
</dbReference>
<dbReference type="EMBL" id="JAODUP010000178">
    <property type="protein sequence ID" value="KAK2158073.1"/>
    <property type="molecule type" value="Genomic_DNA"/>
</dbReference>
<feature type="non-terminal residue" evidence="2">
    <location>
        <position position="1"/>
    </location>
</feature>
<feature type="region of interest" description="Disordered" evidence="1">
    <location>
        <begin position="1"/>
        <end position="20"/>
    </location>
</feature>
<evidence type="ECO:0000313" key="3">
    <source>
        <dbReference type="Proteomes" id="UP001208570"/>
    </source>
</evidence>
<evidence type="ECO:0000256" key="1">
    <source>
        <dbReference type="SAM" id="MobiDB-lite"/>
    </source>
</evidence>